<dbReference type="EMBL" id="VEVQ02000004">
    <property type="protein sequence ID" value="NHN25536.1"/>
    <property type="molecule type" value="Genomic_DNA"/>
</dbReference>
<keyword evidence="1" id="KW-0812">Transmembrane</keyword>
<feature type="transmembrane region" description="Helical" evidence="1">
    <location>
        <begin position="484"/>
        <end position="504"/>
    </location>
</feature>
<reference evidence="2" key="1">
    <citation type="submission" date="2019-05" db="EMBL/GenBank/DDBJ databases">
        <authorList>
            <person name="Lianzixin W."/>
        </authorList>
    </citation>
    <scope>NUCLEOTIDE SEQUENCE</scope>
    <source>
        <strain evidence="2">EC11</strain>
    </source>
</reference>
<protein>
    <recommendedName>
        <fullName evidence="4">Peptidase C39 domain-containing protein</fullName>
    </recommendedName>
</protein>
<comment type="caution">
    <text evidence="2">The sequence shown here is derived from an EMBL/GenBank/DDBJ whole genome shotgun (WGS) entry which is preliminary data.</text>
</comment>
<evidence type="ECO:0000256" key="1">
    <source>
        <dbReference type="SAM" id="Phobius"/>
    </source>
</evidence>
<organism evidence="2 3">
    <name type="scientific">Flavobacterium jejuense</name>
    <dbReference type="NCBI Taxonomy" id="1544455"/>
    <lineage>
        <taxon>Bacteria</taxon>
        <taxon>Pseudomonadati</taxon>
        <taxon>Bacteroidota</taxon>
        <taxon>Flavobacteriia</taxon>
        <taxon>Flavobacteriales</taxon>
        <taxon>Flavobacteriaceae</taxon>
        <taxon>Flavobacterium</taxon>
    </lineage>
</organism>
<proteinExistence type="predicted"/>
<gene>
    <name evidence="2" type="ORF">FIA58_007590</name>
</gene>
<name>A0ABX0IPN7_9FLAO</name>
<evidence type="ECO:0000313" key="3">
    <source>
        <dbReference type="Proteomes" id="UP000817854"/>
    </source>
</evidence>
<dbReference type="Proteomes" id="UP000817854">
    <property type="component" value="Unassembled WGS sequence"/>
</dbReference>
<feature type="transmembrane region" description="Helical" evidence="1">
    <location>
        <begin position="547"/>
        <end position="565"/>
    </location>
</feature>
<dbReference type="Gene3D" id="3.90.70.10">
    <property type="entry name" value="Cysteine proteinases"/>
    <property type="match status" value="1"/>
</dbReference>
<keyword evidence="3" id="KW-1185">Reference proteome</keyword>
<evidence type="ECO:0000313" key="2">
    <source>
        <dbReference type="EMBL" id="NHN25536.1"/>
    </source>
</evidence>
<keyword evidence="1" id="KW-0472">Membrane</keyword>
<evidence type="ECO:0008006" key="4">
    <source>
        <dbReference type="Google" id="ProtNLM"/>
    </source>
</evidence>
<sequence>MNLNELDEQSKSFFDLLNQPMNQRLTFEQIKKGFIGTSPFEGIGTNKTARQISNEIALESPFGKRSLFYKAEFIDKNIDFVKLSEFIKKGVDASFDYKDFIGRESRIVSNVVSYGEDAKYDRLAGIPTKYDSKETYDTEIPLKQQSFAGERILQLKGKLYKEDIAIVNIGKDYEGDFTGGLEFEFDYKRRTVSYKLHFYYVGKALVYEKDNVDNIAFTVSSSNYEDFYAFIEIINRKYPNNNFKNEIANKFVNTIQSIKERVGKKTQKQYDGIDFRDLEWLYQNIPYFAAKQLDFNATIEHVFRLNLADVKSPLLDFTAAITSILQKLDSQKVYDYFYANPQKLISLYNGFNEEKLIKPFCTYLTAITFLYGKQDIEKARNFALSDSTHIETNILYGDEKGKVALANELQLPTIGFNGLNFINLFSDDIEISNPQNQSNQFHPLDIIYISQYDENYQEVEKVPSIALYGKYLGDASEWSDVTDATLAVIDVISIIISGGVLVAGVKGAARLFAIIDIAISTINLAVLNPDLRNRLNKTEAGKWFVSHWGIISFCVSLGTISYYLAKGVLKYNSQLKQQLKNEPELAKQIDELVEESKRVVDVTVKNITGSGGFLKYEKIISRNMIEQEHAMTCVAACVRQIAKDFGLKNILTEKQIFEIVNVKNFNEGLDELELLKILEKIFDTKQIIASNYFKNIDANFSEIVRDITNEGSWIALIHPENGKKHAIIVEKIVGKKVHIRDPWPLEGIGKGKGVEAIVDLDSFSYIWLKAGASKFKIK</sequence>
<keyword evidence="1" id="KW-1133">Transmembrane helix</keyword>
<accession>A0ABX0IPN7</accession>
<feature type="transmembrane region" description="Helical" evidence="1">
    <location>
        <begin position="511"/>
        <end position="527"/>
    </location>
</feature>
<reference evidence="2" key="2">
    <citation type="submission" date="2020-02" db="EMBL/GenBank/DDBJ databases">
        <title>Flavobacterium profundi sp. nov., isolated from a deep-sea seamount.</title>
        <authorList>
            <person name="Zhang D.-C."/>
        </authorList>
    </citation>
    <scope>NUCLEOTIDE SEQUENCE</scope>
    <source>
        <strain evidence="2">EC11</strain>
    </source>
</reference>
<dbReference type="RefSeq" id="WP_140961793.1">
    <property type="nucleotide sequence ID" value="NZ_VEVQ02000004.1"/>
</dbReference>